<keyword evidence="2 4" id="KW-0808">Transferase</keyword>
<dbReference type="KEGG" id="wma:WM2015_2468"/>
<organism evidence="5 6">
    <name type="scientific">Wenzhouxiangella marina</name>
    <dbReference type="NCBI Taxonomy" id="1579979"/>
    <lineage>
        <taxon>Bacteria</taxon>
        <taxon>Pseudomonadati</taxon>
        <taxon>Pseudomonadota</taxon>
        <taxon>Gammaproteobacteria</taxon>
        <taxon>Chromatiales</taxon>
        <taxon>Wenzhouxiangellaceae</taxon>
        <taxon>Wenzhouxiangella</taxon>
    </lineage>
</organism>
<evidence type="ECO:0000313" key="6">
    <source>
        <dbReference type="Proteomes" id="UP000066624"/>
    </source>
</evidence>
<evidence type="ECO:0000256" key="1">
    <source>
        <dbReference type="ARBA" id="ARBA00005054"/>
    </source>
</evidence>
<dbReference type="HAMAP" id="MF_01930">
    <property type="entry name" value="PurN"/>
    <property type="match status" value="1"/>
</dbReference>
<gene>
    <name evidence="4" type="primary">purN</name>
    <name evidence="5" type="ORF">WM2015_2468</name>
</gene>
<dbReference type="InterPro" id="IPR004607">
    <property type="entry name" value="GART"/>
</dbReference>
<dbReference type="EMBL" id="CP012154">
    <property type="protein sequence ID" value="AKS42829.1"/>
    <property type="molecule type" value="Genomic_DNA"/>
</dbReference>
<protein>
    <recommendedName>
        <fullName evidence="4">Phosphoribosylglycinamide formyltransferase</fullName>
        <ecNumber evidence="4">2.1.2.2</ecNumber>
    </recommendedName>
    <alternativeName>
        <fullName evidence="4">5'-phosphoribosylglycinamide transformylase</fullName>
    </alternativeName>
    <alternativeName>
        <fullName evidence="4">GAR transformylase</fullName>
        <shortName evidence="4">GART</shortName>
    </alternativeName>
</protein>
<comment type="similarity">
    <text evidence="4">Belongs to the GART family.</text>
</comment>
<feature type="binding site" evidence="4">
    <location>
        <position position="74"/>
    </location>
    <ligand>
        <name>(6R)-10-formyltetrahydrofolate</name>
        <dbReference type="ChEBI" id="CHEBI:195366"/>
    </ligand>
</feature>
<feature type="site" description="Raises pKa of active site His" evidence="4">
    <location>
        <position position="154"/>
    </location>
</feature>
<comment type="caution">
    <text evidence="4">Lacks conserved residue(s) required for the propagation of feature annotation.</text>
</comment>
<dbReference type="CDD" id="cd08645">
    <property type="entry name" value="FMT_core_GART"/>
    <property type="match status" value="1"/>
</dbReference>
<comment type="pathway">
    <text evidence="1 4">Purine metabolism; IMP biosynthesis via de novo pathway; N(2)-formyl-N(1)-(5-phospho-D-ribosyl)glycinamide from N(1)-(5-phospho-D-ribosyl)glycinamide (10-formyl THF route): step 1/1.</text>
</comment>
<dbReference type="Pfam" id="PF00551">
    <property type="entry name" value="Formyl_trans_N"/>
    <property type="match status" value="1"/>
</dbReference>
<dbReference type="InterPro" id="IPR036477">
    <property type="entry name" value="Formyl_transf_N_sf"/>
</dbReference>
<reference evidence="5 6" key="1">
    <citation type="submission" date="2015-07" db="EMBL/GenBank/DDBJ databases">
        <authorList>
            <person name="Noorani M."/>
        </authorList>
    </citation>
    <scope>NUCLEOTIDE SEQUENCE [LARGE SCALE GENOMIC DNA]</scope>
    <source>
        <strain evidence="5 6">KCTC 42284</strain>
    </source>
</reference>
<dbReference type="InterPro" id="IPR002376">
    <property type="entry name" value="Formyl_transf_N"/>
</dbReference>
<dbReference type="SUPFAM" id="SSF53328">
    <property type="entry name" value="Formyltransferase"/>
    <property type="match status" value="1"/>
</dbReference>
<dbReference type="GO" id="GO:0006189">
    <property type="term" value="P:'de novo' IMP biosynthetic process"/>
    <property type="evidence" value="ECO:0007669"/>
    <property type="project" value="UniProtKB-UniRule"/>
</dbReference>
<dbReference type="GO" id="GO:0004644">
    <property type="term" value="F:phosphoribosylglycinamide formyltransferase activity"/>
    <property type="evidence" value="ECO:0007669"/>
    <property type="project" value="UniProtKB-UniRule"/>
</dbReference>
<dbReference type="PATRIC" id="fig|1579979.3.peg.2524"/>
<feature type="active site" description="Proton donor" evidence="4">
    <location>
        <position position="118"/>
    </location>
</feature>
<sequence length="234" mass="25357">MRPTAGPDERQGLVVMISGRGSNLLALAEACRSGRIPARIDAVICDRPGAAGLERAAELGLDRVLIDRQRHASRADFEDSLGAALDGLAPRYIILAGFMRVLSADFVDARPGRMINIHPSLLPRHRGLETHRRALEAGDREHGASVHFVTPALDGGPVISQARLDIRPGDTPDTLADRLLPLEHQLLVRTTALLMTRTVELRDGCIHVDNQALEHPLDLDLDLAESGQRRAGAV</sequence>
<keyword evidence="6" id="KW-1185">Reference proteome</keyword>
<dbReference type="PANTHER" id="PTHR43369">
    <property type="entry name" value="PHOSPHORIBOSYLGLYCINAMIDE FORMYLTRANSFERASE"/>
    <property type="match status" value="1"/>
</dbReference>
<dbReference type="Gene3D" id="3.40.50.170">
    <property type="entry name" value="Formyl transferase, N-terminal domain"/>
    <property type="match status" value="1"/>
</dbReference>
<evidence type="ECO:0000313" key="5">
    <source>
        <dbReference type="EMBL" id="AKS42829.1"/>
    </source>
</evidence>
<keyword evidence="3 4" id="KW-0658">Purine biosynthesis</keyword>
<name>A0A0K0XYQ9_9GAMM</name>
<dbReference type="AlphaFoldDB" id="A0A0K0XYQ9"/>
<evidence type="ECO:0000256" key="2">
    <source>
        <dbReference type="ARBA" id="ARBA00022679"/>
    </source>
</evidence>
<dbReference type="Proteomes" id="UP000066624">
    <property type="component" value="Chromosome"/>
</dbReference>
<dbReference type="RefSeq" id="WP_049726358.1">
    <property type="nucleotide sequence ID" value="NZ_CP012154.1"/>
</dbReference>
<proteinExistence type="inferred from homology"/>
<comment type="function">
    <text evidence="4">Catalyzes the transfer of a formyl group from 10-formyltetrahydrofolate to 5-phospho-ribosyl-glycinamide (GAR), producing 5-phospho-ribosyl-N-formylglycinamide (FGAR) and tetrahydrofolate.</text>
</comment>
<evidence type="ECO:0000256" key="3">
    <source>
        <dbReference type="ARBA" id="ARBA00022755"/>
    </source>
</evidence>
<dbReference type="EC" id="2.1.2.2" evidence="4"/>
<dbReference type="OrthoDB" id="9806170at2"/>
<dbReference type="STRING" id="1579979.WM2015_2468"/>
<dbReference type="NCBIfam" id="TIGR00639">
    <property type="entry name" value="PurN"/>
    <property type="match status" value="1"/>
</dbReference>
<accession>A0A0K0XYQ9</accession>
<dbReference type="GO" id="GO:0005829">
    <property type="term" value="C:cytosol"/>
    <property type="evidence" value="ECO:0007669"/>
    <property type="project" value="TreeGrafter"/>
</dbReference>
<dbReference type="UniPathway" id="UPA00074">
    <property type="reaction ID" value="UER00126"/>
</dbReference>
<comment type="catalytic activity">
    <reaction evidence="4">
        <text>N(1)-(5-phospho-beta-D-ribosyl)glycinamide + (6R)-10-formyltetrahydrofolate = N(2)-formyl-N(1)-(5-phospho-beta-D-ribosyl)glycinamide + (6S)-5,6,7,8-tetrahydrofolate + H(+)</text>
        <dbReference type="Rhea" id="RHEA:15053"/>
        <dbReference type="ChEBI" id="CHEBI:15378"/>
        <dbReference type="ChEBI" id="CHEBI:57453"/>
        <dbReference type="ChEBI" id="CHEBI:143788"/>
        <dbReference type="ChEBI" id="CHEBI:147286"/>
        <dbReference type="ChEBI" id="CHEBI:195366"/>
        <dbReference type="EC" id="2.1.2.2"/>
    </reaction>
</comment>
<dbReference type="PANTHER" id="PTHR43369:SF2">
    <property type="entry name" value="PHOSPHORIBOSYLGLYCINAMIDE FORMYLTRANSFERASE"/>
    <property type="match status" value="1"/>
</dbReference>
<feature type="binding site" evidence="4">
    <location>
        <position position="116"/>
    </location>
    <ligand>
        <name>(6R)-10-formyltetrahydrofolate</name>
        <dbReference type="ChEBI" id="CHEBI:195366"/>
    </ligand>
</feature>
<feature type="binding site" evidence="4">
    <location>
        <begin position="21"/>
        <end position="23"/>
    </location>
    <ligand>
        <name>N(1)-(5-phospho-beta-D-ribosyl)glycinamide</name>
        <dbReference type="ChEBI" id="CHEBI:143788"/>
    </ligand>
</feature>
<evidence type="ECO:0000256" key="4">
    <source>
        <dbReference type="HAMAP-Rule" id="MF_01930"/>
    </source>
</evidence>